<dbReference type="InterPro" id="IPR013024">
    <property type="entry name" value="GGCT-like"/>
</dbReference>
<sequence length="206" mass="23574">IVGRWLLSAKIQISSGFSRLSTVMWVFGYGSLLWKVDFPYKDKKMGYIEGFTRRFWQASHDHRGIPEKPGRVVTLVPSTDPKEKLWGMAYEIAEENVEDVSKHLDFREKNGYQSFSVQFTPKDDQAKFNLKIYIATEDNFAFLGPAKSEEIAAQIYESVGPSGKNTEYLFELANSVRNLFPHTADDHLFELERLVKHMCSASCTTS</sequence>
<dbReference type="Gene3D" id="3.10.490.10">
    <property type="entry name" value="Gamma-glutamyl cyclotransferase-like"/>
    <property type="match status" value="1"/>
</dbReference>
<organism evidence="7 8">
    <name type="scientific">Owenia fusiformis</name>
    <name type="common">Polychaete worm</name>
    <dbReference type="NCBI Taxonomy" id="6347"/>
    <lineage>
        <taxon>Eukaryota</taxon>
        <taxon>Metazoa</taxon>
        <taxon>Spiralia</taxon>
        <taxon>Lophotrochozoa</taxon>
        <taxon>Annelida</taxon>
        <taxon>Polychaeta</taxon>
        <taxon>Sedentaria</taxon>
        <taxon>Canalipalpata</taxon>
        <taxon>Sabellida</taxon>
        <taxon>Oweniida</taxon>
        <taxon>Oweniidae</taxon>
        <taxon>Owenia</taxon>
    </lineage>
</organism>
<evidence type="ECO:0000256" key="2">
    <source>
        <dbReference type="ARBA" id="ARBA00012344"/>
    </source>
</evidence>
<dbReference type="InterPro" id="IPR036568">
    <property type="entry name" value="GGCT-like_sf"/>
</dbReference>
<comment type="catalytic activity">
    <reaction evidence="6">
        <text>glutathione = L-cysteinylglycine + 5-oxo-L-proline</text>
        <dbReference type="Rhea" id="RHEA:47724"/>
        <dbReference type="ChEBI" id="CHEBI:57925"/>
        <dbReference type="ChEBI" id="CHEBI:58402"/>
        <dbReference type="ChEBI" id="CHEBI:61694"/>
        <dbReference type="EC" id="4.3.2.7"/>
    </reaction>
</comment>
<dbReference type="AlphaFoldDB" id="A0A8J1UJD9"/>
<dbReference type="PANTHER" id="PTHR12192">
    <property type="entry name" value="CATION TRANSPORT PROTEIN CHAC-RELATED"/>
    <property type="match status" value="1"/>
</dbReference>
<evidence type="ECO:0000313" key="7">
    <source>
        <dbReference type="EMBL" id="CAH1793223.1"/>
    </source>
</evidence>
<comment type="similarity">
    <text evidence="1">Belongs to the gamma-glutamylcyclotransferase family. ChaC subfamily.</text>
</comment>
<dbReference type="GO" id="GO:0061928">
    <property type="term" value="F:glutathione specific gamma-glutamylcyclotransferase activity"/>
    <property type="evidence" value="ECO:0007669"/>
    <property type="project" value="UniProtKB-EC"/>
</dbReference>
<dbReference type="Pfam" id="PF04752">
    <property type="entry name" value="ChaC"/>
    <property type="match status" value="1"/>
</dbReference>
<feature type="non-terminal residue" evidence="7">
    <location>
        <position position="206"/>
    </location>
</feature>
<keyword evidence="8" id="KW-1185">Reference proteome</keyword>
<dbReference type="Proteomes" id="UP000749559">
    <property type="component" value="Unassembled WGS sequence"/>
</dbReference>
<keyword evidence="3" id="KW-0456">Lyase</keyword>
<comment type="function">
    <text evidence="5">Catalyzes the cleavage of glutathione into 5-oxo-L-proline and a Cys-Gly dipeptide. Acts specifically on glutathione, but not on other gamma-glutamyl peptides.</text>
</comment>
<evidence type="ECO:0000256" key="4">
    <source>
        <dbReference type="ARBA" id="ARBA00043195"/>
    </source>
</evidence>
<proteinExistence type="inferred from homology"/>
<dbReference type="GO" id="GO:0005737">
    <property type="term" value="C:cytoplasm"/>
    <property type="evidence" value="ECO:0007669"/>
    <property type="project" value="TreeGrafter"/>
</dbReference>
<evidence type="ECO:0000256" key="3">
    <source>
        <dbReference type="ARBA" id="ARBA00023239"/>
    </source>
</evidence>
<name>A0A8J1UJD9_OWEFU</name>
<dbReference type="SUPFAM" id="SSF110857">
    <property type="entry name" value="Gamma-glutamyl cyclotransferase-like"/>
    <property type="match status" value="1"/>
</dbReference>
<dbReference type="EC" id="4.3.2.7" evidence="2"/>
<evidence type="ECO:0000256" key="5">
    <source>
        <dbReference type="ARBA" id="ARBA00045227"/>
    </source>
</evidence>
<dbReference type="CDD" id="cd06661">
    <property type="entry name" value="GGCT_like"/>
    <property type="match status" value="1"/>
</dbReference>
<evidence type="ECO:0000256" key="6">
    <source>
        <dbReference type="ARBA" id="ARBA00048073"/>
    </source>
</evidence>
<evidence type="ECO:0000313" key="8">
    <source>
        <dbReference type="Proteomes" id="UP000749559"/>
    </source>
</evidence>
<protein>
    <recommendedName>
        <fullName evidence="2">glutathione-specific gamma-glutamylcyclotransferase</fullName>
        <ecNumber evidence="2">4.3.2.7</ecNumber>
    </recommendedName>
    <alternativeName>
        <fullName evidence="4">Cation transport regulator-like protein 2</fullName>
    </alternativeName>
</protein>
<dbReference type="EMBL" id="CAIIXF020000008">
    <property type="protein sequence ID" value="CAH1793223.1"/>
    <property type="molecule type" value="Genomic_DNA"/>
</dbReference>
<dbReference type="InterPro" id="IPR006840">
    <property type="entry name" value="ChaC"/>
</dbReference>
<dbReference type="OrthoDB" id="1933483at2759"/>
<evidence type="ECO:0000256" key="1">
    <source>
        <dbReference type="ARBA" id="ARBA00009662"/>
    </source>
</evidence>
<gene>
    <name evidence="7" type="ORF">OFUS_LOCUS18101</name>
</gene>
<accession>A0A8J1UJD9</accession>
<comment type="caution">
    <text evidence="7">The sequence shown here is derived from an EMBL/GenBank/DDBJ whole genome shotgun (WGS) entry which is preliminary data.</text>
</comment>
<dbReference type="GO" id="GO:0006751">
    <property type="term" value="P:glutathione catabolic process"/>
    <property type="evidence" value="ECO:0007669"/>
    <property type="project" value="InterPro"/>
</dbReference>
<reference evidence="7" key="1">
    <citation type="submission" date="2022-03" db="EMBL/GenBank/DDBJ databases">
        <authorList>
            <person name="Martin C."/>
        </authorList>
    </citation>
    <scope>NUCLEOTIDE SEQUENCE</scope>
</reference>
<dbReference type="PANTHER" id="PTHR12192:SF2">
    <property type="entry name" value="GLUTATHIONE-SPECIFIC GAMMA-GLUTAMYLCYCLOTRANSFERASE 2"/>
    <property type="match status" value="1"/>
</dbReference>